<comment type="caution">
    <text evidence="2">The sequence shown here is derived from an EMBL/GenBank/DDBJ whole genome shotgun (WGS) entry which is preliminary data.</text>
</comment>
<dbReference type="Proteomes" id="UP001205311">
    <property type="component" value="Unassembled WGS sequence"/>
</dbReference>
<name>A0ABT1I394_STRSD</name>
<feature type="non-terminal residue" evidence="2">
    <location>
        <position position="49"/>
    </location>
</feature>
<dbReference type="EMBL" id="JAMTCP010000060">
    <property type="protein sequence ID" value="MCP2262208.1"/>
    <property type="molecule type" value="Genomic_DNA"/>
</dbReference>
<evidence type="ECO:0000259" key="1">
    <source>
        <dbReference type="Pfam" id="PF04149"/>
    </source>
</evidence>
<gene>
    <name evidence="2" type="ORF">LX15_005942</name>
</gene>
<accession>A0ABT1I394</accession>
<dbReference type="Pfam" id="PF04149">
    <property type="entry name" value="DUF397"/>
    <property type="match status" value="1"/>
</dbReference>
<protein>
    <recommendedName>
        <fullName evidence="1">DUF397 domain-containing protein</fullName>
    </recommendedName>
</protein>
<feature type="domain" description="DUF397" evidence="1">
    <location>
        <begin position="7"/>
        <end position="48"/>
    </location>
</feature>
<organism evidence="2 3">
    <name type="scientific">Streptoalloteichus tenebrarius (strain ATCC 17920 / DSM 40477 / JCM 4838 / CBS 697.72 / NBRC 16177 / NCIMB 11028 / NRRL B-12390 / A12253. 1 / ISP 5477)</name>
    <name type="common">Streptomyces tenebrarius</name>
    <dbReference type="NCBI Taxonomy" id="1933"/>
    <lineage>
        <taxon>Bacteria</taxon>
        <taxon>Bacillati</taxon>
        <taxon>Actinomycetota</taxon>
        <taxon>Actinomycetes</taxon>
        <taxon>Pseudonocardiales</taxon>
        <taxon>Pseudonocardiaceae</taxon>
        <taxon>Streptoalloteichus</taxon>
    </lineage>
</organism>
<sequence>MPDLTQAVWRRSSQSVASGNCVEVARGPGWVAVRDSKNPSGPALVFEPG</sequence>
<proteinExistence type="predicted"/>
<evidence type="ECO:0000313" key="2">
    <source>
        <dbReference type="EMBL" id="MCP2262208.1"/>
    </source>
</evidence>
<evidence type="ECO:0000313" key="3">
    <source>
        <dbReference type="Proteomes" id="UP001205311"/>
    </source>
</evidence>
<keyword evidence="3" id="KW-1185">Reference proteome</keyword>
<dbReference type="RefSeq" id="WP_253674287.1">
    <property type="nucleotide sequence ID" value="NZ_JAMTCP010000060.1"/>
</dbReference>
<reference evidence="2 3" key="1">
    <citation type="submission" date="2022-06" db="EMBL/GenBank/DDBJ databases">
        <title>Genomic Encyclopedia of Archaeal and Bacterial Type Strains, Phase II (KMG-II): from individual species to whole genera.</title>
        <authorList>
            <person name="Goeker M."/>
        </authorList>
    </citation>
    <scope>NUCLEOTIDE SEQUENCE [LARGE SCALE GENOMIC DNA]</scope>
    <source>
        <strain evidence="2 3">DSM 40477</strain>
    </source>
</reference>
<dbReference type="InterPro" id="IPR007278">
    <property type="entry name" value="DUF397"/>
</dbReference>